<dbReference type="InterPro" id="IPR023393">
    <property type="entry name" value="START-like_dom_sf"/>
</dbReference>
<sequence length="176" mass="20240">MFTLRESIAINAPLERCFALSTRIELVRTTLGMKPVAGVTSGHVGAGSRVVWRGWKFGLPTEHHTLISELKEPHEYELPARRPGEAPVRYKSAVFVDRQEQGRFARFSHEHDFRQEYGEDTILRDRVEFSLPFGWAGKLVGQWIVAPHAQRLMRERFALIKRLAEGDGWREYVDAP</sequence>
<proteinExistence type="predicted"/>
<dbReference type="Gene3D" id="3.30.530.20">
    <property type="match status" value="1"/>
</dbReference>
<organism evidence="1 2">
    <name type="scientific">Bryocella elongata</name>
    <dbReference type="NCBI Taxonomy" id="863522"/>
    <lineage>
        <taxon>Bacteria</taxon>
        <taxon>Pseudomonadati</taxon>
        <taxon>Acidobacteriota</taxon>
        <taxon>Terriglobia</taxon>
        <taxon>Terriglobales</taxon>
        <taxon>Acidobacteriaceae</taxon>
        <taxon>Bryocella</taxon>
    </lineage>
</organism>
<evidence type="ECO:0000313" key="2">
    <source>
        <dbReference type="Proteomes" id="UP000236728"/>
    </source>
</evidence>
<protein>
    <submittedName>
        <fullName evidence="1">Ligand-binding SRPBCC domain-containing protein</fullName>
    </submittedName>
</protein>
<dbReference type="EMBL" id="FNVA01000003">
    <property type="protein sequence ID" value="SEG18259.1"/>
    <property type="molecule type" value="Genomic_DNA"/>
</dbReference>
<keyword evidence="2" id="KW-1185">Reference proteome</keyword>
<evidence type="ECO:0000313" key="1">
    <source>
        <dbReference type="EMBL" id="SEG18259.1"/>
    </source>
</evidence>
<dbReference type="Proteomes" id="UP000236728">
    <property type="component" value="Unassembled WGS sequence"/>
</dbReference>
<reference evidence="1 2" key="1">
    <citation type="submission" date="2016-10" db="EMBL/GenBank/DDBJ databases">
        <authorList>
            <person name="de Groot N.N."/>
        </authorList>
    </citation>
    <scope>NUCLEOTIDE SEQUENCE [LARGE SCALE GENOMIC DNA]</scope>
    <source>
        <strain evidence="1 2">DSM 22489</strain>
    </source>
</reference>
<gene>
    <name evidence="1" type="ORF">SAMN05421819_2091</name>
</gene>
<dbReference type="SUPFAM" id="SSF55961">
    <property type="entry name" value="Bet v1-like"/>
    <property type="match status" value="1"/>
</dbReference>
<name>A0A1H5Y2I7_9BACT</name>
<dbReference type="AlphaFoldDB" id="A0A1H5Y2I7"/>
<accession>A0A1H5Y2I7</accession>